<keyword evidence="18" id="KW-1185">Reference proteome</keyword>
<dbReference type="PANTHER" id="PTHR14269:SF61">
    <property type="entry name" value="CDP-DIACYLGLYCEROL--SERINE O-PHOSPHATIDYLTRANSFERASE"/>
    <property type="match status" value="1"/>
</dbReference>
<dbReference type="EMBL" id="CP001034">
    <property type="protein sequence ID" value="ACB83759.1"/>
    <property type="molecule type" value="Genomic_DNA"/>
</dbReference>
<dbReference type="InterPro" id="IPR043130">
    <property type="entry name" value="CDP-OH_PTrfase_TM_dom"/>
</dbReference>
<comment type="catalytic activity">
    <reaction evidence="1">
        <text>a CDP-1,2-diacyl-sn-glycerol + L-serine = a 1,2-diacyl-sn-glycero-3-phospho-L-serine + CMP + H(+)</text>
        <dbReference type="Rhea" id="RHEA:16913"/>
        <dbReference type="ChEBI" id="CHEBI:15378"/>
        <dbReference type="ChEBI" id="CHEBI:33384"/>
        <dbReference type="ChEBI" id="CHEBI:57262"/>
        <dbReference type="ChEBI" id="CHEBI:58332"/>
        <dbReference type="ChEBI" id="CHEBI:60377"/>
        <dbReference type="EC" id="2.7.8.8"/>
    </reaction>
</comment>
<dbReference type="GO" id="GO:0016020">
    <property type="term" value="C:membrane"/>
    <property type="evidence" value="ECO:0007669"/>
    <property type="project" value="InterPro"/>
</dbReference>
<evidence type="ECO:0000256" key="5">
    <source>
        <dbReference type="ARBA" id="ARBA00017171"/>
    </source>
</evidence>
<keyword evidence="11 16" id="KW-0472">Membrane</keyword>
<evidence type="ECO:0000256" key="16">
    <source>
        <dbReference type="SAM" id="Phobius"/>
    </source>
</evidence>
<dbReference type="InParanoid" id="B2A4A5"/>
<comment type="subcellular location">
    <subcellularLocation>
        <location evidence="2">Endomembrane system</location>
        <topology evidence="2">Multi-pass membrane protein</topology>
    </subcellularLocation>
</comment>
<feature type="transmembrane region" description="Helical" evidence="16">
    <location>
        <begin position="181"/>
        <end position="210"/>
    </location>
</feature>
<dbReference type="PROSITE" id="PS00379">
    <property type="entry name" value="CDP_ALCOHOL_P_TRANSF"/>
    <property type="match status" value="1"/>
</dbReference>
<dbReference type="FunCoup" id="B2A4A5">
    <property type="interactions" value="132"/>
</dbReference>
<dbReference type="AlphaFoldDB" id="B2A4A5"/>
<dbReference type="InterPro" id="IPR000462">
    <property type="entry name" value="CDP-OH_P_trans"/>
</dbReference>
<dbReference type="OrthoDB" id="9777147at2"/>
<dbReference type="eggNOG" id="COG1183">
    <property type="taxonomic scope" value="Bacteria"/>
</dbReference>
<evidence type="ECO:0000256" key="4">
    <source>
        <dbReference type="ARBA" id="ARBA00013174"/>
    </source>
</evidence>
<feature type="transmembrane region" description="Helical" evidence="16">
    <location>
        <begin position="7"/>
        <end position="24"/>
    </location>
</feature>
<gene>
    <name evidence="17" type="ordered locus">Nther_0160</name>
</gene>
<proteinExistence type="inferred from homology"/>
<dbReference type="GO" id="GO:0012505">
    <property type="term" value="C:endomembrane system"/>
    <property type="evidence" value="ECO:0007669"/>
    <property type="project" value="UniProtKB-SubCell"/>
</dbReference>
<dbReference type="GO" id="GO:0008654">
    <property type="term" value="P:phospholipid biosynthetic process"/>
    <property type="evidence" value="ECO:0007669"/>
    <property type="project" value="UniProtKB-KW"/>
</dbReference>
<feature type="transmembrane region" description="Helical" evidence="16">
    <location>
        <begin position="150"/>
        <end position="169"/>
    </location>
</feature>
<keyword evidence="12" id="KW-0594">Phospholipid biosynthesis</keyword>
<evidence type="ECO:0000256" key="10">
    <source>
        <dbReference type="ARBA" id="ARBA00023098"/>
    </source>
</evidence>
<evidence type="ECO:0000256" key="9">
    <source>
        <dbReference type="ARBA" id="ARBA00022989"/>
    </source>
</evidence>
<evidence type="ECO:0000256" key="11">
    <source>
        <dbReference type="ARBA" id="ARBA00023136"/>
    </source>
</evidence>
<evidence type="ECO:0000256" key="1">
    <source>
        <dbReference type="ARBA" id="ARBA00000287"/>
    </source>
</evidence>
<dbReference type="InterPro" id="IPR004533">
    <property type="entry name" value="CDP-diaglyc--ser_O-PTrfase"/>
</dbReference>
<evidence type="ECO:0000256" key="15">
    <source>
        <dbReference type="RuleBase" id="RU003750"/>
    </source>
</evidence>
<evidence type="ECO:0000256" key="7">
    <source>
        <dbReference type="ARBA" id="ARBA00022679"/>
    </source>
</evidence>
<keyword evidence="6" id="KW-0444">Lipid biosynthesis</keyword>
<keyword evidence="8 16" id="KW-0812">Transmembrane</keyword>
<feature type="transmembrane region" description="Helical" evidence="16">
    <location>
        <begin position="30"/>
        <end position="47"/>
    </location>
</feature>
<feature type="transmembrane region" description="Helical" evidence="16">
    <location>
        <begin position="125"/>
        <end position="144"/>
    </location>
</feature>
<evidence type="ECO:0000256" key="8">
    <source>
        <dbReference type="ARBA" id="ARBA00022692"/>
    </source>
</evidence>
<reference evidence="17 18" key="2">
    <citation type="journal article" date="2011" name="J. Bacteriol.">
        <title>Complete genome sequence of the anaerobic, halophilic alkalithermophile Natranaerobius thermophilus JW/NM-WN-LF.</title>
        <authorList>
            <person name="Zhao B."/>
            <person name="Mesbah N.M."/>
            <person name="Dalin E."/>
            <person name="Goodwin L."/>
            <person name="Nolan M."/>
            <person name="Pitluck S."/>
            <person name="Chertkov O."/>
            <person name="Brettin T.S."/>
            <person name="Han J."/>
            <person name="Larimer F.W."/>
            <person name="Land M.L."/>
            <person name="Hauser L."/>
            <person name="Kyrpides N."/>
            <person name="Wiegel J."/>
        </authorList>
    </citation>
    <scope>NUCLEOTIDE SEQUENCE [LARGE SCALE GENOMIC DNA]</scope>
    <source>
        <strain evidence="18">ATCC BAA-1301 / DSM 18059 / JW/NM-WN-LF</strain>
    </source>
</reference>
<dbReference type="Proteomes" id="UP000001683">
    <property type="component" value="Chromosome"/>
</dbReference>
<reference evidence="17 18" key="1">
    <citation type="submission" date="2008-04" db="EMBL/GenBank/DDBJ databases">
        <title>Complete sequence of chromosome of Natranaerobius thermophilus JW/NM-WN-LF.</title>
        <authorList>
            <consortium name="US DOE Joint Genome Institute"/>
            <person name="Copeland A."/>
            <person name="Lucas S."/>
            <person name="Lapidus A."/>
            <person name="Glavina del Rio T."/>
            <person name="Dalin E."/>
            <person name="Tice H."/>
            <person name="Bruce D."/>
            <person name="Goodwin L."/>
            <person name="Pitluck S."/>
            <person name="Chertkov O."/>
            <person name="Brettin T."/>
            <person name="Detter J.C."/>
            <person name="Han C."/>
            <person name="Kuske C.R."/>
            <person name="Schmutz J."/>
            <person name="Larimer F."/>
            <person name="Land M."/>
            <person name="Hauser L."/>
            <person name="Kyrpides N."/>
            <person name="Lykidis A."/>
            <person name="Mesbah N.M."/>
            <person name="Wiegel J."/>
        </authorList>
    </citation>
    <scope>NUCLEOTIDE SEQUENCE [LARGE SCALE GENOMIC DNA]</scope>
    <source>
        <strain evidence="18">ATCC BAA-1301 / DSM 18059 / JW/NM-WN-LF</strain>
    </source>
</reference>
<evidence type="ECO:0000256" key="13">
    <source>
        <dbReference type="ARBA" id="ARBA00023264"/>
    </source>
</evidence>
<keyword evidence="13" id="KW-1208">Phospholipid metabolism</keyword>
<dbReference type="KEGG" id="nth:Nther_0160"/>
<comment type="similarity">
    <text evidence="3 15">Belongs to the CDP-alcohol phosphatidyltransferase class-I family.</text>
</comment>
<evidence type="ECO:0000256" key="6">
    <source>
        <dbReference type="ARBA" id="ARBA00022516"/>
    </source>
</evidence>
<protein>
    <recommendedName>
        <fullName evidence="5">CDP-diacylglycerol--serine O-phosphatidyltransferase</fullName>
        <ecNumber evidence="4">2.7.8.8</ecNumber>
    </recommendedName>
    <alternativeName>
        <fullName evidence="14">Phosphatidylserine synthase</fullName>
    </alternativeName>
</protein>
<dbReference type="PANTHER" id="PTHR14269">
    <property type="entry name" value="CDP-DIACYLGLYCEROL--GLYCEROL-3-PHOSPHATE 3-PHOSPHATIDYLTRANSFERASE-RELATED"/>
    <property type="match status" value="1"/>
</dbReference>
<name>B2A4A5_NATTJ</name>
<dbReference type="InterPro" id="IPR048254">
    <property type="entry name" value="CDP_ALCOHOL_P_TRANSF_CS"/>
</dbReference>
<dbReference type="InterPro" id="IPR050324">
    <property type="entry name" value="CDP-alcohol_PTase-I"/>
</dbReference>
<keyword evidence="7 15" id="KW-0808">Transferase</keyword>
<dbReference type="GO" id="GO:0003882">
    <property type="term" value="F:CDP-diacylglycerol-serine O-phosphatidyltransferase activity"/>
    <property type="evidence" value="ECO:0007669"/>
    <property type="project" value="UniProtKB-EC"/>
</dbReference>
<keyword evidence="9 16" id="KW-1133">Transmembrane helix</keyword>
<keyword evidence="10" id="KW-0443">Lipid metabolism</keyword>
<evidence type="ECO:0000256" key="12">
    <source>
        <dbReference type="ARBA" id="ARBA00023209"/>
    </source>
</evidence>
<dbReference type="HOGENOM" id="CLU_049944_3_0_9"/>
<evidence type="ECO:0000313" key="18">
    <source>
        <dbReference type="Proteomes" id="UP000001683"/>
    </source>
</evidence>
<dbReference type="RefSeq" id="WP_012446650.1">
    <property type="nucleotide sequence ID" value="NC_010718.1"/>
</dbReference>
<evidence type="ECO:0000256" key="14">
    <source>
        <dbReference type="ARBA" id="ARBA00032361"/>
    </source>
</evidence>
<evidence type="ECO:0000256" key="3">
    <source>
        <dbReference type="ARBA" id="ARBA00010441"/>
    </source>
</evidence>
<dbReference type="EC" id="2.7.8.8" evidence="4"/>
<dbReference type="Pfam" id="PF01066">
    <property type="entry name" value="CDP-OH_P_transf"/>
    <property type="match status" value="1"/>
</dbReference>
<dbReference type="Gene3D" id="1.20.120.1760">
    <property type="match status" value="1"/>
</dbReference>
<organism evidence="17 18">
    <name type="scientific">Natranaerobius thermophilus (strain ATCC BAA-1301 / DSM 18059 / JW/NM-WN-LF)</name>
    <dbReference type="NCBI Taxonomy" id="457570"/>
    <lineage>
        <taxon>Bacteria</taxon>
        <taxon>Bacillati</taxon>
        <taxon>Bacillota</taxon>
        <taxon>Clostridia</taxon>
        <taxon>Natranaerobiales</taxon>
        <taxon>Natranaerobiaceae</taxon>
        <taxon>Natranaerobius</taxon>
    </lineage>
</organism>
<feature type="transmembrane region" description="Helical" evidence="16">
    <location>
        <begin position="92"/>
        <end position="113"/>
    </location>
</feature>
<evidence type="ECO:0000256" key="2">
    <source>
        <dbReference type="ARBA" id="ARBA00004127"/>
    </source>
</evidence>
<evidence type="ECO:0000313" key="17">
    <source>
        <dbReference type="EMBL" id="ACB83759.1"/>
    </source>
</evidence>
<accession>B2A4A5</accession>
<dbReference type="STRING" id="457570.Nther_0160"/>
<dbReference type="NCBIfam" id="TIGR00473">
    <property type="entry name" value="pssA"/>
    <property type="match status" value="1"/>
</dbReference>
<sequence length="218" mass="23960">MDIKKILPNILTIANLTVGFAAILLISGEYYSTAVSFVIIAMVLDGLDGKVARKFQVSGDFGTELDSLCDVVSFGVVPGYFMWANNSETSPLITTLFTITALLFLICGAYRLARFNVETTSGEDFTGIPITIAGGILVLGSFYIAPFSAILVIMLAVILSLLMISEVPYPSFKGVTLPNEYWWYLIFLGIIILFILFPLLFLFLLSIYFISGFVKLII</sequence>